<dbReference type="HOGENOM" id="CLU_1001469_0_0_1"/>
<name>C7ZFV5_FUSV7</name>
<dbReference type="VEuPathDB" id="FungiDB:NECHADRAFT_86739"/>
<dbReference type="KEGG" id="nhe:NECHADRAFT_86739"/>
<gene>
    <name evidence="2" type="ORF">NECHADRAFT_86739</name>
</gene>
<dbReference type="eggNOG" id="ENOG502R6NI">
    <property type="taxonomic scope" value="Eukaryota"/>
</dbReference>
<dbReference type="OrthoDB" id="4121058at2759"/>
<dbReference type="Proteomes" id="UP000005206">
    <property type="component" value="Chromosome 11"/>
</dbReference>
<proteinExistence type="predicted"/>
<feature type="compositionally biased region" description="Acidic residues" evidence="1">
    <location>
        <begin position="260"/>
        <end position="278"/>
    </location>
</feature>
<organism evidence="2 3">
    <name type="scientific">Fusarium vanettenii (strain ATCC MYA-4622 / CBS 123669 / FGSC 9596 / NRRL 45880 / 77-13-4)</name>
    <name type="common">Fusarium solani subsp. pisi</name>
    <dbReference type="NCBI Taxonomy" id="660122"/>
    <lineage>
        <taxon>Eukaryota</taxon>
        <taxon>Fungi</taxon>
        <taxon>Dikarya</taxon>
        <taxon>Ascomycota</taxon>
        <taxon>Pezizomycotina</taxon>
        <taxon>Sordariomycetes</taxon>
        <taxon>Hypocreomycetidae</taxon>
        <taxon>Hypocreales</taxon>
        <taxon>Nectriaceae</taxon>
        <taxon>Fusarium</taxon>
        <taxon>Fusarium solani species complex</taxon>
        <taxon>Fusarium vanettenii</taxon>
    </lineage>
</organism>
<evidence type="ECO:0000256" key="1">
    <source>
        <dbReference type="SAM" id="MobiDB-lite"/>
    </source>
</evidence>
<dbReference type="GeneID" id="9664955"/>
<dbReference type="OMA" id="MDYNILM"/>
<feature type="region of interest" description="Disordered" evidence="1">
    <location>
        <begin position="259"/>
        <end position="278"/>
    </location>
</feature>
<keyword evidence="3" id="KW-1185">Reference proteome</keyword>
<dbReference type="InParanoid" id="C7ZFV5"/>
<evidence type="ECO:0000313" key="2">
    <source>
        <dbReference type="EMBL" id="EEU37042.1"/>
    </source>
</evidence>
<dbReference type="RefSeq" id="XP_003042755.1">
    <property type="nucleotide sequence ID" value="XM_003042709.1"/>
</dbReference>
<protein>
    <submittedName>
        <fullName evidence="2">Uncharacterized protein</fullName>
    </submittedName>
</protein>
<dbReference type="EMBL" id="GG698924">
    <property type="protein sequence ID" value="EEU37042.1"/>
    <property type="molecule type" value="Genomic_DNA"/>
</dbReference>
<evidence type="ECO:0000313" key="3">
    <source>
        <dbReference type="Proteomes" id="UP000005206"/>
    </source>
</evidence>
<dbReference type="AlphaFoldDB" id="C7ZFV5"/>
<feature type="region of interest" description="Disordered" evidence="1">
    <location>
        <begin position="76"/>
        <end position="102"/>
    </location>
</feature>
<accession>C7ZFV5</accession>
<sequence>MQSPVSIPVLSLNWFEQHVLDSILHPTTRLLITLIWKTEAFDHFNEGEFELLEHLHETQAGLLREWNRRNREAEECVEASKTNSRKRGPEDTPGPIAKRENNSLPVMRESREATIENIPPLRRYDAIYLIEGAKADQVDYYPDPPCHLLLSFSDGDTMRGAFHLGDFDALLFFAKRPRGPSNDRVPFIWRGRDRGWKKTYSGYTNKGWIQFLEDGTFRGRFDKFHLKFGGRREGDNWSRSYDNSAERFWLEWNNWHNPEDEIETADDSSDSEDCDMEE</sequence>
<reference evidence="2 3" key="1">
    <citation type="journal article" date="2009" name="PLoS Genet.">
        <title>The genome of Nectria haematococca: contribution of supernumerary chromosomes to gene expansion.</title>
        <authorList>
            <person name="Coleman J.J."/>
            <person name="Rounsley S.D."/>
            <person name="Rodriguez-Carres M."/>
            <person name="Kuo A."/>
            <person name="Wasmann C.C."/>
            <person name="Grimwood J."/>
            <person name="Schmutz J."/>
            <person name="Taga M."/>
            <person name="White G.J."/>
            <person name="Zhou S."/>
            <person name="Schwartz D.C."/>
            <person name="Freitag M."/>
            <person name="Ma L.J."/>
            <person name="Danchin E.G."/>
            <person name="Henrissat B."/>
            <person name="Coutinho P.M."/>
            <person name="Nelson D.R."/>
            <person name="Straney D."/>
            <person name="Napoli C.A."/>
            <person name="Barker B.M."/>
            <person name="Gribskov M."/>
            <person name="Rep M."/>
            <person name="Kroken S."/>
            <person name="Molnar I."/>
            <person name="Rensing C."/>
            <person name="Kennell J.C."/>
            <person name="Zamora J."/>
            <person name="Farman M.L."/>
            <person name="Selker E.U."/>
            <person name="Salamov A."/>
            <person name="Shapiro H."/>
            <person name="Pangilinan J."/>
            <person name="Lindquist E."/>
            <person name="Lamers C."/>
            <person name="Grigoriev I.V."/>
            <person name="Geiser D.M."/>
            <person name="Covert S.F."/>
            <person name="Temporini E."/>
            <person name="Vanetten H.D."/>
        </authorList>
    </citation>
    <scope>NUCLEOTIDE SEQUENCE [LARGE SCALE GENOMIC DNA]</scope>
    <source>
        <strain evidence="3">ATCC MYA-4622 / CBS 123669 / FGSC 9596 / NRRL 45880 / 77-13-4</strain>
    </source>
</reference>